<evidence type="ECO:0008006" key="3">
    <source>
        <dbReference type="Google" id="ProtNLM"/>
    </source>
</evidence>
<keyword evidence="1" id="KW-0812">Transmembrane</keyword>
<accession>A0A382NFK5</accession>
<protein>
    <recommendedName>
        <fullName evidence="3">Capsule biosynthesis protein</fullName>
    </recommendedName>
</protein>
<sequence>MKRIFNLFTHHPHSINESYFEHMSQAFYYGFKMIISGVAALIHAVFPFIFATTASNSAREIIRDIDQRATSDINKDQFHDLINSK</sequence>
<dbReference type="EMBL" id="UINC01100147">
    <property type="protein sequence ID" value="SVC59979.1"/>
    <property type="molecule type" value="Genomic_DNA"/>
</dbReference>
<keyword evidence="1" id="KW-1133">Transmembrane helix</keyword>
<reference evidence="2" key="1">
    <citation type="submission" date="2018-05" db="EMBL/GenBank/DDBJ databases">
        <authorList>
            <person name="Lanie J.A."/>
            <person name="Ng W.-L."/>
            <person name="Kazmierczak K.M."/>
            <person name="Andrzejewski T.M."/>
            <person name="Davidsen T.M."/>
            <person name="Wayne K.J."/>
            <person name="Tettelin H."/>
            <person name="Glass J.I."/>
            <person name="Rusch D."/>
            <person name="Podicherti R."/>
            <person name="Tsui H.-C.T."/>
            <person name="Winkler M.E."/>
        </authorList>
    </citation>
    <scope>NUCLEOTIDE SEQUENCE</scope>
</reference>
<evidence type="ECO:0000256" key="1">
    <source>
        <dbReference type="SAM" id="Phobius"/>
    </source>
</evidence>
<gene>
    <name evidence="2" type="ORF">METZ01_LOCUS312833</name>
</gene>
<evidence type="ECO:0000313" key="2">
    <source>
        <dbReference type="EMBL" id="SVC59979.1"/>
    </source>
</evidence>
<proteinExistence type="predicted"/>
<keyword evidence="1" id="KW-0472">Membrane</keyword>
<dbReference type="AlphaFoldDB" id="A0A382NFK5"/>
<organism evidence="2">
    <name type="scientific">marine metagenome</name>
    <dbReference type="NCBI Taxonomy" id="408172"/>
    <lineage>
        <taxon>unclassified sequences</taxon>
        <taxon>metagenomes</taxon>
        <taxon>ecological metagenomes</taxon>
    </lineage>
</organism>
<name>A0A382NFK5_9ZZZZ</name>
<feature type="transmembrane region" description="Helical" evidence="1">
    <location>
        <begin position="26"/>
        <end position="50"/>
    </location>
</feature>
<dbReference type="InterPro" id="IPR045936">
    <property type="entry name" value="DUF6356"/>
</dbReference>
<dbReference type="Pfam" id="PF19883">
    <property type="entry name" value="DUF6356"/>
    <property type="match status" value="1"/>
</dbReference>